<accession>V5Q7S7</accession>
<dbReference type="OrthoDB" id="40405at10239"/>
<organism evidence="1 2">
    <name type="scientific">Xylella phage Salvo</name>
    <dbReference type="NCBI Taxonomy" id="1415147"/>
    <lineage>
        <taxon>Viruses</taxon>
        <taxon>Duplodnaviria</taxon>
        <taxon>Heunggongvirae</taxon>
        <taxon>Uroviricota</taxon>
        <taxon>Caudoviricetes</taxon>
        <taxon>Casjensviridae</taxon>
        <taxon>Salvovirus</taxon>
        <taxon>Salvovirus salvo</taxon>
    </lineage>
</organism>
<name>V5Q7S7_9CAUD</name>
<dbReference type="Proteomes" id="UP000018624">
    <property type="component" value="Segment"/>
</dbReference>
<evidence type="ECO:0000313" key="1">
    <source>
        <dbReference type="EMBL" id="AHB12202.1"/>
    </source>
</evidence>
<proteinExistence type="predicted"/>
<protein>
    <submittedName>
        <fullName evidence="1">Uncharacterized protein</fullName>
    </submittedName>
</protein>
<evidence type="ECO:0000313" key="2">
    <source>
        <dbReference type="Proteomes" id="UP000018624"/>
    </source>
</evidence>
<reference evidence="1 2" key="1">
    <citation type="journal article" date="2014" name="J. Bacteriol.">
        <title>Characterization of novel virulent broad-host-range phages of Xylella fastidiosa and Xanthomonas.</title>
        <authorList>
            <person name="Ahern S.J."/>
            <person name="Das M."/>
            <person name="Bhowmick T.S."/>
            <person name="Young R."/>
            <person name="Gonzalez C.F."/>
        </authorList>
    </citation>
    <scope>NUCLEOTIDE SEQUENCE [LARGE SCALE GENOMIC DNA]</scope>
</reference>
<sequence>MTTITAYAYNAALHCPRCAFRYFRVDPAKVPPGADALDGCKDREGNAPAPLFSTDANADGYCDTCDMAYGDAEPRAHVLSIDAWREPEGWTWNNWHKRGTVPVAWCDLSPRALLRNLRAFGLDLPPGAVCVEDDGYNVEIQARGTREPLYAIAYGEACA</sequence>
<dbReference type="EMBL" id="KF626668">
    <property type="protein sequence ID" value="AHB12202.1"/>
    <property type="molecule type" value="Genomic_DNA"/>
</dbReference>
<gene>
    <name evidence="1" type="ORF">Salvo_02</name>
</gene>
<keyword evidence="2" id="KW-1185">Reference proteome</keyword>